<keyword evidence="2" id="KW-1185">Reference proteome</keyword>
<name>A0ACC3SCZ7_9PEZI</name>
<accession>A0ACC3SCZ7</accession>
<dbReference type="EMBL" id="JAMKPW020000021">
    <property type="protein sequence ID" value="KAK8207590.1"/>
    <property type="molecule type" value="Genomic_DNA"/>
</dbReference>
<evidence type="ECO:0000313" key="1">
    <source>
        <dbReference type="EMBL" id="KAK8207590.1"/>
    </source>
</evidence>
<gene>
    <name evidence="1" type="ORF">M8818_004244</name>
</gene>
<evidence type="ECO:0000313" key="2">
    <source>
        <dbReference type="Proteomes" id="UP001320706"/>
    </source>
</evidence>
<protein>
    <submittedName>
        <fullName evidence="1">Uncharacterized protein</fullName>
    </submittedName>
</protein>
<proteinExistence type="predicted"/>
<comment type="caution">
    <text evidence="1">The sequence shown here is derived from an EMBL/GenBank/DDBJ whole genome shotgun (WGS) entry which is preliminary data.</text>
</comment>
<reference evidence="1" key="1">
    <citation type="submission" date="2024-02" db="EMBL/GenBank/DDBJ databases">
        <title>Metagenome Assembled Genome of Zalaria obscura JY119.</title>
        <authorList>
            <person name="Vighnesh L."/>
            <person name="Jagadeeshwari U."/>
            <person name="Venkata Ramana C."/>
            <person name="Sasikala C."/>
        </authorList>
    </citation>
    <scope>NUCLEOTIDE SEQUENCE</scope>
    <source>
        <strain evidence="1">JY119</strain>
    </source>
</reference>
<sequence length="157" mass="16910">MSRSVTLSPRGDTSDEDHEKHLASELLQDQFQTTNEQGETMSDHTPNRQQGAAAHRLLPSLPPPATAPAPPGLGTRPRSRSRSRSPSPRRSAPPEPGPMEERLAVCRVRCAYVRDALQHLAASRQALVEAGYQGPALGCIEQAVGELDAGAWEFVVG</sequence>
<dbReference type="Proteomes" id="UP001320706">
    <property type="component" value="Unassembled WGS sequence"/>
</dbReference>
<organism evidence="1 2">
    <name type="scientific">Zalaria obscura</name>
    <dbReference type="NCBI Taxonomy" id="2024903"/>
    <lineage>
        <taxon>Eukaryota</taxon>
        <taxon>Fungi</taxon>
        <taxon>Dikarya</taxon>
        <taxon>Ascomycota</taxon>
        <taxon>Pezizomycotina</taxon>
        <taxon>Dothideomycetes</taxon>
        <taxon>Dothideomycetidae</taxon>
        <taxon>Dothideales</taxon>
        <taxon>Zalariaceae</taxon>
        <taxon>Zalaria</taxon>
    </lineage>
</organism>